<dbReference type="GO" id="GO:0032259">
    <property type="term" value="P:methylation"/>
    <property type="evidence" value="ECO:0007669"/>
    <property type="project" value="UniProtKB-KW"/>
</dbReference>
<gene>
    <name evidence="3" type="ORF">LNKW23_36300</name>
</gene>
<evidence type="ECO:0000259" key="2">
    <source>
        <dbReference type="Pfam" id="PF08241"/>
    </source>
</evidence>
<proteinExistence type="predicted"/>
<dbReference type="Pfam" id="PF08241">
    <property type="entry name" value="Methyltransf_11"/>
    <property type="match status" value="1"/>
</dbReference>
<evidence type="ECO:0000313" key="3">
    <source>
        <dbReference type="EMBL" id="GMG84414.1"/>
    </source>
</evidence>
<keyword evidence="4" id="KW-1185">Reference proteome</keyword>
<name>A0ABQ6LPL8_9RHOB</name>
<dbReference type="InterPro" id="IPR013216">
    <property type="entry name" value="Methyltransf_11"/>
</dbReference>
<keyword evidence="1" id="KW-0808">Transferase</keyword>
<dbReference type="RefSeq" id="WP_285673461.1">
    <property type="nucleotide sequence ID" value="NZ_BSYI01000035.1"/>
</dbReference>
<accession>A0ABQ6LPL8</accession>
<dbReference type="Gene3D" id="3.40.50.150">
    <property type="entry name" value="Vaccinia Virus protein VP39"/>
    <property type="match status" value="1"/>
</dbReference>
<keyword evidence="3" id="KW-0489">Methyltransferase</keyword>
<dbReference type="InterPro" id="IPR029063">
    <property type="entry name" value="SAM-dependent_MTases_sf"/>
</dbReference>
<dbReference type="InterPro" id="IPR050447">
    <property type="entry name" value="Erg6_SMT_methyltransf"/>
</dbReference>
<comment type="caution">
    <text evidence="3">The sequence shown here is derived from an EMBL/GenBank/DDBJ whole genome shotgun (WGS) entry which is preliminary data.</text>
</comment>
<dbReference type="PANTHER" id="PTHR44068">
    <property type="entry name" value="ZGC:194242"/>
    <property type="match status" value="1"/>
</dbReference>
<dbReference type="SUPFAM" id="SSF53335">
    <property type="entry name" value="S-adenosyl-L-methionine-dependent methyltransferases"/>
    <property type="match status" value="1"/>
</dbReference>
<dbReference type="Proteomes" id="UP001239909">
    <property type="component" value="Unassembled WGS sequence"/>
</dbReference>
<dbReference type="CDD" id="cd02440">
    <property type="entry name" value="AdoMet_MTases"/>
    <property type="match status" value="1"/>
</dbReference>
<organism evidence="3 4">
    <name type="scientific">Paralimibaculum aggregatum</name>
    <dbReference type="NCBI Taxonomy" id="3036245"/>
    <lineage>
        <taxon>Bacteria</taxon>
        <taxon>Pseudomonadati</taxon>
        <taxon>Pseudomonadota</taxon>
        <taxon>Alphaproteobacteria</taxon>
        <taxon>Rhodobacterales</taxon>
        <taxon>Paracoccaceae</taxon>
        <taxon>Paralimibaculum</taxon>
    </lineage>
</organism>
<feature type="domain" description="Methyltransferase type 11" evidence="2">
    <location>
        <begin position="70"/>
        <end position="167"/>
    </location>
</feature>
<reference evidence="3 4" key="1">
    <citation type="submission" date="2023-04" db="EMBL/GenBank/DDBJ databases">
        <title>Marinoamorphus aggregata gen. nov., sp. Nov., isolate from tissue of brittle star Ophioplocus japonicus.</title>
        <authorList>
            <person name="Kawano K."/>
            <person name="Sawayama S."/>
            <person name="Nakagawa S."/>
        </authorList>
    </citation>
    <scope>NUCLEOTIDE SEQUENCE [LARGE SCALE GENOMIC DNA]</scope>
    <source>
        <strain evidence="3 4">NKW23</strain>
    </source>
</reference>
<protein>
    <submittedName>
        <fullName evidence="3">Class I SAM-dependent methyltransferase</fullName>
    </submittedName>
</protein>
<sequence length="276" mass="28393">MTEIEETVARHYGASGLLARIEAGLAAAGADPAAPTPEDLKPVDEFHIGGAEATRAVLGGLDIAAGAEALDIGCGIGGTARHLAGRHGCRVLGVDLTPEFVATAAALTRRVGLDAACRFAVGSARALPAADASHDLALLFHVGMNVPDKPGLFAEAARVLRPGGRFAVYDVMAVGAGQIAYPVPWAAAAESSFIAAPEAYRAAAAAAGLALEAEHDRRDDALDFFARLRTRIAETGPPPLGIHLLMGETAGQKIANMIANIEAGRIAPVEMLFRKP</sequence>
<evidence type="ECO:0000256" key="1">
    <source>
        <dbReference type="ARBA" id="ARBA00022679"/>
    </source>
</evidence>
<dbReference type="GO" id="GO:0008168">
    <property type="term" value="F:methyltransferase activity"/>
    <property type="evidence" value="ECO:0007669"/>
    <property type="project" value="UniProtKB-KW"/>
</dbReference>
<dbReference type="PANTHER" id="PTHR44068:SF11">
    <property type="entry name" value="GERANYL DIPHOSPHATE 2-C-METHYLTRANSFERASE"/>
    <property type="match status" value="1"/>
</dbReference>
<evidence type="ECO:0000313" key="4">
    <source>
        <dbReference type="Proteomes" id="UP001239909"/>
    </source>
</evidence>
<dbReference type="EMBL" id="BSYI01000035">
    <property type="protein sequence ID" value="GMG84414.1"/>
    <property type="molecule type" value="Genomic_DNA"/>
</dbReference>